<dbReference type="RefSeq" id="WP_145291931.1">
    <property type="nucleotide sequence ID" value="NZ_CP036291.1"/>
</dbReference>
<sequence length="352" mass="37830">MPLRILHVCRCAEDPLRGDTLSALAGQRSLTQHTVQLGGATGAGRWSLAKLRSAARRFRPDVVHAWDADSAVAATLLTGRARRVVGLGADADLRRLPRTPALRWALRRADRVVLGAEAARRWALRAAPRLDPARLLVAPDAVRPTGALAAATRDEALARIAAPADARLIAIPAPLEAPCRVTELLWAADLLRVVCDEVRVLVLGAGPCRRDLIRFARLACDLEHIRFASPGADSAWLWPHVDLVWDAGRWLCPPRWLLEAHAAGVAMVGADAPGVQERWPDGAGFSSAAVGVHERADRIRATVAALACQAPPWRPRGEQSVQTLEAAATRLTELYHRAAEGQSVASPGPRPA</sequence>
<evidence type="ECO:0000313" key="2">
    <source>
        <dbReference type="EMBL" id="QDU91783.1"/>
    </source>
</evidence>
<dbReference type="InterPro" id="IPR028098">
    <property type="entry name" value="Glyco_trans_4-like_N"/>
</dbReference>
<name>A0A518DJY3_9BACT</name>
<protein>
    <recommendedName>
        <fullName evidence="1">Glycosyltransferase subfamily 4-like N-terminal domain-containing protein</fullName>
    </recommendedName>
</protein>
<dbReference type="KEGG" id="pnd:Pla175_52140"/>
<dbReference type="OrthoDB" id="9795746at2"/>
<evidence type="ECO:0000259" key="1">
    <source>
        <dbReference type="Pfam" id="PF13439"/>
    </source>
</evidence>
<evidence type="ECO:0000313" key="3">
    <source>
        <dbReference type="Proteomes" id="UP000317429"/>
    </source>
</evidence>
<reference evidence="2 3" key="1">
    <citation type="submission" date="2019-02" db="EMBL/GenBank/DDBJ databases">
        <title>Deep-cultivation of Planctomycetes and their phenomic and genomic characterization uncovers novel biology.</title>
        <authorList>
            <person name="Wiegand S."/>
            <person name="Jogler M."/>
            <person name="Boedeker C."/>
            <person name="Pinto D."/>
            <person name="Vollmers J."/>
            <person name="Rivas-Marin E."/>
            <person name="Kohn T."/>
            <person name="Peeters S.H."/>
            <person name="Heuer A."/>
            <person name="Rast P."/>
            <person name="Oberbeckmann S."/>
            <person name="Bunk B."/>
            <person name="Jeske O."/>
            <person name="Meyerdierks A."/>
            <person name="Storesund J.E."/>
            <person name="Kallscheuer N."/>
            <person name="Luecker S."/>
            <person name="Lage O.M."/>
            <person name="Pohl T."/>
            <person name="Merkel B.J."/>
            <person name="Hornburger P."/>
            <person name="Mueller R.-W."/>
            <person name="Bruemmer F."/>
            <person name="Labrenz M."/>
            <person name="Spormann A.M."/>
            <person name="Op den Camp H."/>
            <person name="Overmann J."/>
            <person name="Amann R."/>
            <person name="Jetten M.S.M."/>
            <person name="Mascher T."/>
            <person name="Medema M.H."/>
            <person name="Devos D.P."/>
            <person name="Kaster A.-K."/>
            <person name="Ovreas L."/>
            <person name="Rohde M."/>
            <person name="Galperin M.Y."/>
            <person name="Jogler C."/>
        </authorList>
    </citation>
    <scope>NUCLEOTIDE SEQUENCE [LARGE SCALE GENOMIC DNA]</scope>
    <source>
        <strain evidence="2 3">Pla175</strain>
    </source>
</reference>
<dbReference type="SUPFAM" id="SSF53756">
    <property type="entry name" value="UDP-Glycosyltransferase/glycogen phosphorylase"/>
    <property type="match status" value="1"/>
</dbReference>
<dbReference type="Pfam" id="PF13439">
    <property type="entry name" value="Glyco_transf_4"/>
    <property type="match status" value="1"/>
</dbReference>
<dbReference type="Proteomes" id="UP000317429">
    <property type="component" value="Chromosome"/>
</dbReference>
<feature type="domain" description="Glycosyltransferase subfamily 4-like N-terminal" evidence="1">
    <location>
        <begin position="43"/>
        <end position="142"/>
    </location>
</feature>
<organism evidence="2 3">
    <name type="scientific">Pirellulimonas nuda</name>
    <dbReference type="NCBI Taxonomy" id="2528009"/>
    <lineage>
        <taxon>Bacteria</taxon>
        <taxon>Pseudomonadati</taxon>
        <taxon>Planctomycetota</taxon>
        <taxon>Planctomycetia</taxon>
        <taxon>Pirellulales</taxon>
        <taxon>Lacipirellulaceae</taxon>
        <taxon>Pirellulimonas</taxon>
    </lineage>
</organism>
<dbReference type="AlphaFoldDB" id="A0A518DJY3"/>
<dbReference type="GO" id="GO:0016757">
    <property type="term" value="F:glycosyltransferase activity"/>
    <property type="evidence" value="ECO:0007669"/>
    <property type="project" value="UniProtKB-ARBA"/>
</dbReference>
<keyword evidence="3" id="KW-1185">Reference proteome</keyword>
<dbReference type="EMBL" id="CP036291">
    <property type="protein sequence ID" value="QDU91783.1"/>
    <property type="molecule type" value="Genomic_DNA"/>
</dbReference>
<accession>A0A518DJY3</accession>
<dbReference type="Gene3D" id="3.40.50.2000">
    <property type="entry name" value="Glycogen Phosphorylase B"/>
    <property type="match status" value="2"/>
</dbReference>
<proteinExistence type="predicted"/>
<gene>
    <name evidence="2" type="ORF">Pla175_52140</name>
</gene>